<dbReference type="EMBL" id="CP003944">
    <property type="protein sequence ID" value="AFZ51087.1"/>
    <property type="molecule type" value="Genomic_DNA"/>
</dbReference>
<dbReference type="OrthoDB" id="560125at2"/>
<dbReference type="STRING" id="13035.Dacsa_2496"/>
<protein>
    <recommendedName>
        <fullName evidence="4">DUF1816 domain-containing protein</fullName>
    </recommendedName>
</protein>
<evidence type="ECO:0000256" key="1">
    <source>
        <dbReference type="SAM" id="MobiDB-lite"/>
    </source>
</evidence>
<dbReference type="RefSeq" id="WP_015230077.1">
    <property type="nucleotide sequence ID" value="NC_019780.1"/>
</dbReference>
<dbReference type="eggNOG" id="COG2199">
    <property type="taxonomic scope" value="Bacteria"/>
</dbReference>
<gene>
    <name evidence="2" type="ORF">Dacsa_2496</name>
</gene>
<name>K9YX50_DACS8</name>
<dbReference type="PATRIC" id="fig|13035.3.peg.2851"/>
<evidence type="ECO:0008006" key="4">
    <source>
        <dbReference type="Google" id="ProtNLM"/>
    </source>
</evidence>
<dbReference type="HOGENOM" id="CLU_168933_0_0_3"/>
<sequence length="98" mass="11489">MEDFILSILEFFGKAWWVEIKTESPRCTYYFGPFVRKQEAKQHQSGYVEDLEGEGAVISSLEIKRCKPVILTDYDENETEGEEKFPSLSHYKSKSFHE</sequence>
<feature type="region of interest" description="Disordered" evidence="1">
    <location>
        <begin position="77"/>
        <end position="98"/>
    </location>
</feature>
<proteinExistence type="predicted"/>
<organism evidence="2 3">
    <name type="scientific">Dactylococcopsis salina (strain PCC 8305)</name>
    <name type="common">Myxobactron salinum</name>
    <dbReference type="NCBI Taxonomy" id="13035"/>
    <lineage>
        <taxon>Bacteria</taxon>
        <taxon>Bacillati</taxon>
        <taxon>Cyanobacteriota</taxon>
        <taxon>Cyanophyceae</taxon>
        <taxon>Nodosilineales</taxon>
        <taxon>Cymatolegaceae</taxon>
        <taxon>Dactylococcopsis</taxon>
    </lineage>
</organism>
<keyword evidence="3" id="KW-1185">Reference proteome</keyword>
<dbReference type="AlphaFoldDB" id="K9YX50"/>
<reference evidence="2" key="1">
    <citation type="submission" date="2012-04" db="EMBL/GenBank/DDBJ databases">
        <title>Finished genome of Dactylococcopsis salina PCC 8305.</title>
        <authorList>
            <consortium name="US DOE Joint Genome Institute"/>
            <person name="Gugger M."/>
            <person name="Coursin T."/>
            <person name="Rippka R."/>
            <person name="Tandeau De Marsac N."/>
            <person name="Huntemann M."/>
            <person name="Wei C.-L."/>
            <person name="Han J."/>
            <person name="Detter J.C."/>
            <person name="Han C."/>
            <person name="Tapia R."/>
            <person name="Daligault H."/>
            <person name="Chen A."/>
            <person name="Krypides N."/>
            <person name="Mavromatis K."/>
            <person name="Markowitz V."/>
            <person name="Szeto E."/>
            <person name="Ivanova N."/>
            <person name="Ovchinnikova G."/>
            <person name="Pagani I."/>
            <person name="Pati A."/>
            <person name="Goodwin L."/>
            <person name="Peters L."/>
            <person name="Pitluck S."/>
            <person name="Woyke T."/>
            <person name="Kerfeld C."/>
        </authorList>
    </citation>
    <scope>NUCLEOTIDE SEQUENCE [LARGE SCALE GENOMIC DNA]</scope>
    <source>
        <strain evidence="2">PCC 8305</strain>
    </source>
</reference>
<dbReference type="InterPro" id="IPR014945">
    <property type="entry name" value="DUF1816"/>
</dbReference>
<dbReference type="Proteomes" id="UP000010482">
    <property type="component" value="Chromosome"/>
</dbReference>
<dbReference type="KEGG" id="dsl:Dacsa_2496"/>
<evidence type="ECO:0000313" key="3">
    <source>
        <dbReference type="Proteomes" id="UP000010482"/>
    </source>
</evidence>
<evidence type="ECO:0000313" key="2">
    <source>
        <dbReference type="EMBL" id="AFZ51087.1"/>
    </source>
</evidence>
<accession>K9YX50</accession>
<dbReference type="Pfam" id="PF08846">
    <property type="entry name" value="DUF1816"/>
    <property type="match status" value="1"/>
</dbReference>